<dbReference type="GO" id="GO:0022857">
    <property type="term" value="F:transmembrane transporter activity"/>
    <property type="evidence" value="ECO:0007669"/>
    <property type="project" value="UniProtKB-ARBA"/>
</dbReference>
<feature type="transmembrane region" description="Helical" evidence="6">
    <location>
        <begin position="42"/>
        <end position="75"/>
    </location>
</feature>
<comment type="subcellular location">
    <subcellularLocation>
        <location evidence="1">Membrane</location>
        <topology evidence="1">Multi-pass membrane protein</topology>
    </subcellularLocation>
</comment>
<dbReference type="EMBL" id="CP014229">
    <property type="protein sequence ID" value="AMD89123.1"/>
    <property type="molecule type" value="Genomic_DNA"/>
</dbReference>
<dbReference type="STRING" id="44742.AXF13_02780"/>
<dbReference type="Pfam" id="PF03600">
    <property type="entry name" value="CitMHS"/>
    <property type="match status" value="1"/>
</dbReference>
<name>A0A0X8JHX0_9BACT</name>
<dbReference type="PANTHER" id="PTHR10283">
    <property type="entry name" value="SOLUTE CARRIER FAMILY 13 MEMBER"/>
    <property type="match status" value="1"/>
</dbReference>
<dbReference type="GO" id="GO:0005886">
    <property type="term" value="C:plasma membrane"/>
    <property type="evidence" value="ECO:0007669"/>
    <property type="project" value="TreeGrafter"/>
</dbReference>
<feature type="domain" description="Citrate transporter-like" evidence="7">
    <location>
        <begin position="48"/>
        <end position="426"/>
    </location>
</feature>
<evidence type="ECO:0000256" key="3">
    <source>
        <dbReference type="ARBA" id="ARBA00022692"/>
    </source>
</evidence>
<keyword evidence="9" id="KW-1185">Reference proteome</keyword>
<organism evidence="8 9">
    <name type="scientific">Desulfovibrio fairfieldensis</name>
    <dbReference type="NCBI Taxonomy" id="44742"/>
    <lineage>
        <taxon>Bacteria</taxon>
        <taxon>Pseudomonadati</taxon>
        <taxon>Thermodesulfobacteriota</taxon>
        <taxon>Desulfovibrionia</taxon>
        <taxon>Desulfovibrionales</taxon>
        <taxon>Desulfovibrionaceae</taxon>
        <taxon>Desulfovibrio</taxon>
    </lineage>
</organism>
<feature type="transmembrane region" description="Helical" evidence="6">
    <location>
        <begin position="420"/>
        <end position="438"/>
    </location>
</feature>
<gene>
    <name evidence="8" type="ORF">AXF13_02780</name>
</gene>
<feature type="transmembrane region" description="Helical" evidence="6">
    <location>
        <begin position="270"/>
        <end position="291"/>
    </location>
</feature>
<evidence type="ECO:0000256" key="6">
    <source>
        <dbReference type="SAM" id="Phobius"/>
    </source>
</evidence>
<keyword evidence="4 6" id="KW-1133">Transmembrane helix</keyword>
<dbReference type="InterPro" id="IPR004680">
    <property type="entry name" value="Cit_transptr-like_dom"/>
</dbReference>
<sequence length="493" mass="53524">MSDSPSAARRVLLILSGPALLLLALCLPCFGPLNARFGFGILFWMVWWWITTAVDIKLTCLVPIFVVCVYSYMPLGKVLEAYVHKEAVLIFGATAITSAWVRWGFAKRLALNFLMRVSGNVRAQTAGWFILCGVTSFVVGNTTVAAMFAPVAVASLMYAGFSTNEERWNSKAASNILIAVAWGASVGGMATPLGGGQSVVTYGLLNKYLGYNIYFIDWTLRMLPVSMLVVLGVGVMMYFMKTDRETFGGSKEFYRQELAKLGPMSYEEKVSFYGFALAIALAVLQPLYAPYAKGPQWAWLQPTQLFCIIPLLLLFWPSRAAKGENILSPRTLREHFPVTILFMWPAAVALSKILGATGASAVFGQWITAFVGVSDTFSIVAWSVAANALSQVTSDTAAAGVMVPLAIEAMDHWRGLQFGAVPWVWITGAAISWSYAVASATGAQGIVAGYGANLRTMFLWGLVAAVVSVGITILYFWLTVVVMGLDFYILPPA</sequence>
<evidence type="ECO:0000256" key="5">
    <source>
        <dbReference type="ARBA" id="ARBA00023136"/>
    </source>
</evidence>
<feature type="transmembrane region" description="Helical" evidence="6">
    <location>
        <begin position="126"/>
        <end position="151"/>
    </location>
</feature>
<dbReference type="PANTHER" id="PTHR10283:SF82">
    <property type="entry name" value="SOLUTE CARRIER FAMILY 13 MEMBER 2"/>
    <property type="match status" value="1"/>
</dbReference>
<evidence type="ECO:0000313" key="9">
    <source>
        <dbReference type="Proteomes" id="UP000069241"/>
    </source>
</evidence>
<feature type="transmembrane region" description="Helical" evidence="6">
    <location>
        <begin position="297"/>
        <end position="316"/>
    </location>
</feature>
<protein>
    <submittedName>
        <fullName evidence="8">Citrate transporter</fullName>
    </submittedName>
</protein>
<feature type="transmembrane region" description="Helical" evidence="6">
    <location>
        <begin position="213"/>
        <end position="239"/>
    </location>
</feature>
<keyword evidence="5 6" id="KW-0472">Membrane</keyword>
<feature type="transmembrane region" description="Helical" evidence="6">
    <location>
        <begin position="458"/>
        <end position="490"/>
    </location>
</feature>
<evidence type="ECO:0000259" key="7">
    <source>
        <dbReference type="Pfam" id="PF03600"/>
    </source>
</evidence>
<evidence type="ECO:0000256" key="4">
    <source>
        <dbReference type="ARBA" id="ARBA00022989"/>
    </source>
</evidence>
<evidence type="ECO:0000313" key="8">
    <source>
        <dbReference type="EMBL" id="AMD89123.1"/>
    </source>
</evidence>
<reference evidence="9" key="1">
    <citation type="submission" date="2016-02" db="EMBL/GenBank/DDBJ databases">
        <authorList>
            <person name="Holder M.E."/>
            <person name="Ajami N.J."/>
            <person name="Petrosino J.F."/>
        </authorList>
    </citation>
    <scope>NUCLEOTIDE SEQUENCE [LARGE SCALE GENOMIC DNA]</scope>
    <source>
        <strain evidence="9">CCUG 45958</strain>
    </source>
</reference>
<dbReference type="RefSeq" id="WP_062251557.1">
    <property type="nucleotide sequence ID" value="NZ_CP014229.1"/>
</dbReference>
<dbReference type="Proteomes" id="UP000069241">
    <property type="component" value="Chromosome"/>
</dbReference>
<dbReference type="KEGG" id="dfi:AXF13_02780"/>
<evidence type="ECO:0000256" key="2">
    <source>
        <dbReference type="ARBA" id="ARBA00022448"/>
    </source>
</evidence>
<accession>A0A0X8JHX0</accession>
<feature type="transmembrane region" description="Helical" evidence="6">
    <location>
        <begin position="336"/>
        <end position="354"/>
    </location>
</feature>
<feature type="transmembrane region" description="Helical" evidence="6">
    <location>
        <begin position="172"/>
        <end position="193"/>
    </location>
</feature>
<evidence type="ECO:0000256" key="1">
    <source>
        <dbReference type="ARBA" id="ARBA00004141"/>
    </source>
</evidence>
<feature type="transmembrane region" description="Helical" evidence="6">
    <location>
        <begin position="87"/>
        <end position="106"/>
    </location>
</feature>
<dbReference type="AlphaFoldDB" id="A0A0X8JHX0"/>
<proteinExistence type="predicted"/>
<keyword evidence="3 6" id="KW-0812">Transmembrane</keyword>
<keyword evidence="2" id="KW-0813">Transport</keyword>